<organism evidence="1 2">
    <name type="scientific">Citrobacter enshiensis</name>
    <dbReference type="NCBI Taxonomy" id="2971264"/>
    <lineage>
        <taxon>Bacteria</taxon>
        <taxon>Pseudomonadati</taxon>
        <taxon>Pseudomonadota</taxon>
        <taxon>Gammaproteobacteria</taxon>
        <taxon>Enterobacterales</taxon>
        <taxon>Enterobacteriaceae</taxon>
        <taxon>Citrobacter</taxon>
    </lineage>
</organism>
<sequence>MGSITSANSTYSLVINSVYPNAQILQGYAADDAFSVDAVDKAQVVMGVDGRQSAGYIFNPVVQTITLMPDSPSLEVFSNWINAMDAIREILKCTANISLPAIGKKYTLSNGVLVNYKPIPDVKKVMQAVPFKISWERVVGENI</sequence>
<comment type="caution">
    <text evidence="1">The sequence shown here is derived from an EMBL/GenBank/DDBJ whole genome shotgun (WGS) entry which is preliminary data.</text>
</comment>
<keyword evidence="2" id="KW-1185">Reference proteome</keyword>
<dbReference type="EMBL" id="JAUJYW010000002">
    <property type="protein sequence ID" value="MDN8598619.1"/>
    <property type="molecule type" value="Genomic_DNA"/>
</dbReference>
<evidence type="ECO:0000313" key="2">
    <source>
        <dbReference type="Proteomes" id="UP001174867"/>
    </source>
</evidence>
<evidence type="ECO:0000313" key="1">
    <source>
        <dbReference type="EMBL" id="MDN8598619.1"/>
    </source>
</evidence>
<dbReference type="RefSeq" id="WP_301697127.1">
    <property type="nucleotide sequence ID" value="NZ_JAUJYW010000002.1"/>
</dbReference>
<accession>A0ABT8PQK4</accession>
<dbReference type="Proteomes" id="UP001174867">
    <property type="component" value="Unassembled WGS sequence"/>
</dbReference>
<proteinExistence type="predicted"/>
<reference evidence="1 2" key="1">
    <citation type="submission" date="2023-07" db="EMBL/GenBank/DDBJ databases">
        <title>Citrobacter selenititolerans sp. nov., isolated from seleniferous soil.</title>
        <authorList>
            <person name="Zhang S."/>
            <person name="Li K."/>
            <person name="Peng J."/>
            <person name="Wang H."/>
            <person name="Sun J."/>
            <person name="Guo Y."/>
        </authorList>
    </citation>
    <scope>NUCLEOTIDE SEQUENCE [LARGE SCALE GENOMIC DNA]</scope>
    <source>
        <strain evidence="1 2">S2-9</strain>
    </source>
</reference>
<dbReference type="Pfam" id="PF22764">
    <property type="entry name" value="E217_Gp32"/>
    <property type="match status" value="1"/>
</dbReference>
<name>A0ABT8PQK4_9ENTR</name>
<protein>
    <submittedName>
        <fullName evidence="1">Uncharacterized protein</fullName>
    </submittedName>
</protein>
<gene>
    <name evidence="1" type="ORF">Q0A17_04175</name>
</gene>
<dbReference type="InterPro" id="IPR054440">
    <property type="entry name" value="Gp32-like"/>
</dbReference>